<keyword evidence="13" id="KW-1133">Transmembrane helix</keyword>
<organism evidence="14 15">
    <name type="scientific">Trichonephila clavata</name>
    <name type="common">Joro spider</name>
    <name type="synonym">Nephila clavata</name>
    <dbReference type="NCBI Taxonomy" id="2740835"/>
    <lineage>
        <taxon>Eukaryota</taxon>
        <taxon>Metazoa</taxon>
        <taxon>Ecdysozoa</taxon>
        <taxon>Arthropoda</taxon>
        <taxon>Chelicerata</taxon>
        <taxon>Arachnida</taxon>
        <taxon>Araneae</taxon>
        <taxon>Araneomorphae</taxon>
        <taxon>Entelegynae</taxon>
        <taxon>Araneoidea</taxon>
        <taxon>Nephilidae</taxon>
        <taxon>Trichonephila</taxon>
    </lineage>
</organism>
<dbReference type="Pfam" id="PF12796">
    <property type="entry name" value="Ank_2"/>
    <property type="match status" value="1"/>
</dbReference>
<dbReference type="PANTHER" id="PTHR24189:SF50">
    <property type="entry name" value="ANKYRIN REPEAT AND SOCS BOX PROTEIN 2"/>
    <property type="match status" value="1"/>
</dbReference>
<keyword evidence="9" id="KW-0638">Presynaptic neurotoxin</keyword>
<dbReference type="AlphaFoldDB" id="A0A8X6FC10"/>
<keyword evidence="10" id="KW-0040">ANK repeat</keyword>
<sequence length="467" mass="52890">MPYRNGVTYYGAYGAGDNTASQPQNSITSRQLSEPTQKLFKAINDENLEAFKQALEEGADVNAFDEEGMTPLISIAINLSAGFKTEKEYQNMIRLLLLHRSIDVNIREQNNGNTALHLAMCFQQKKTLQLLLSHPNISTYLTNKKQQNPEECARQNRAEYLIIEIQKARKGRELLDALSSGNIYQAKRPLNQEFNPNCWKRSQSEEIETPLSLIIQSCLQGITSDNKEVLIKLLKHKELDFSQIKPIQAIERNSWVKQIIKQAITERLTATINKKDLDDVKKLVEDNCFMSHAIVTSALRDASEPTESIKNYLNEKFPVSAEQPVANTHNVQPEINDKFIARELQQLENFRDEFERKEAQLTEKKKELKQKKLSQQAGVNDLSSRLTQLSKKIDQSRKQYNYGVASLVLSVALVAGACFTTFNLEICIPLAVTAFAFFTIGCYCLYKAETALSDVRSTQLGNVISLE</sequence>
<keyword evidence="5" id="KW-1052">Target cell membrane</keyword>
<gene>
    <name evidence="14" type="primary">wCauA_04725</name>
    <name evidence="14" type="ORF">TNCT_634871</name>
</gene>
<evidence type="ECO:0000313" key="15">
    <source>
        <dbReference type="Proteomes" id="UP000887116"/>
    </source>
</evidence>
<dbReference type="InterPro" id="IPR036770">
    <property type="entry name" value="Ankyrin_rpt-contain_sf"/>
</dbReference>
<dbReference type="SUPFAM" id="SSF58100">
    <property type="entry name" value="Bacterial hemolysins"/>
    <property type="match status" value="1"/>
</dbReference>
<evidence type="ECO:0000256" key="2">
    <source>
        <dbReference type="ARBA" id="ARBA00004613"/>
    </source>
</evidence>
<comment type="subcellular location">
    <subcellularLocation>
        <location evidence="2">Secreted</location>
    </subcellularLocation>
    <subcellularLocation>
        <location evidence="1">Target cell membrane</location>
    </subcellularLocation>
</comment>
<keyword evidence="13" id="KW-0472">Membrane</keyword>
<dbReference type="Proteomes" id="UP000887116">
    <property type="component" value="Unassembled WGS sequence"/>
</dbReference>
<keyword evidence="4" id="KW-0964">Secreted</keyword>
<evidence type="ECO:0000256" key="8">
    <source>
        <dbReference type="ARBA" id="ARBA00022737"/>
    </source>
</evidence>
<dbReference type="Gene3D" id="1.25.40.20">
    <property type="entry name" value="Ankyrin repeat-containing domain"/>
    <property type="match status" value="1"/>
</dbReference>
<dbReference type="GO" id="GO:0005576">
    <property type="term" value="C:extracellular region"/>
    <property type="evidence" value="ECO:0007669"/>
    <property type="project" value="UniProtKB-SubCell"/>
</dbReference>
<reference evidence="14" key="1">
    <citation type="submission" date="2020-07" db="EMBL/GenBank/DDBJ databases">
        <title>Multicomponent nature underlies the extraordinary mechanical properties of spider dragline silk.</title>
        <authorList>
            <person name="Kono N."/>
            <person name="Nakamura H."/>
            <person name="Mori M."/>
            <person name="Yoshida Y."/>
            <person name="Ohtoshi R."/>
            <person name="Malay A.D."/>
            <person name="Moran D.A.P."/>
            <person name="Tomita M."/>
            <person name="Numata K."/>
            <person name="Arakawa K."/>
        </authorList>
    </citation>
    <scope>NUCLEOTIDE SEQUENCE</scope>
</reference>
<keyword evidence="12" id="KW-0175">Coiled coil</keyword>
<keyword evidence="15" id="KW-1185">Reference proteome</keyword>
<keyword evidence="6" id="KW-0800">Toxin</keyword>
<evidence type="ECO:0000256" key="3">
    <source>
        <dbReference type="ARBA" id="ARBA00022483"/>
    </source>
</evidence>
<dbReference type="InterPro" id="IPR050745">
    <property type="entry name" value="Multifunctional_regulatory"/>
</dbReference>
<protein>
    <submittedName>
        <fullName evidence="14">Ankyrin repeat domain-containing protein</fullName>
    </submittedName>
</protein>
<evidence type="ECO:0000256" key="6">
    <source>
        <dbReference type="ARBA" id="ARBA00022656"/>
    </source>
</evidence>
<keyword evidence="3" id="KW-0268">Exocytosis</keyword>
<dbReference type="OrthoDB" id="194358at2759"/>
<dbReference type="PANTHER" id="PTHR24189">
    <property type="entry name" value="MYOTROPHIN"/>
    <property type="match status" value="1"/>
</dbReference>
<evidence type="ECO:0000256" key="10">
    <source>
        <dbReference type="ARBA" id="ARBA00023043"/>
    </source>
</evidence>
<evidence type="ECO:0000256" key="1">
    <source>
        <dbReference type="ARBA" id="ARBA00004175"/>
    </source>
</evidence>
<evidence type="ECO:0000256" key="13">
    <source>
        <dbReference type="SAM" id="Phobius"/>
    </source>
</evidence>
<dbReference type="GO" id="GO:0044218">
    <property type="term" value="C:other organism cell membrane"/>
    <property type="evidence" value="ECO:0007669"/>
    <property type="project" value="UniProtKB-KW"/>
</dbReference>
<keyword evidence="7" id="KW-0528">Neurotoxin</keyword>
<comment type="caution">
    <text evidence="14">The sequence shown here is derived from an EMBL/GenBank/DDBJ whole genome shotgun (WGS) entry which is preliminary data.</text>
</comment>
<dbReference type="SMART" id="SM00248">
    <property type="entry name" value="ANK"/>
    <property type="match status" value="3"/>
</dbReference>
<evidence type="ECO:0000256" key="4">
    <source>
        <dbReference type="ARBA" id="ARBA00022525"/>
    </source>
</evidence>
<feature type="transmembrane region" description="Helical" evidence="13">
    <location>
        <begin position="400"/>
        <end position="422"/>
    </location>
</feature>
<evidence type="ECO:0000256" key="12">
    <source>
        <dbReference type="SAM" id="Coils"/>
    </source>
</evidence>
<evidence type="ECO:0000256" key="5">
    <source>
        <dbReference type="ARBA" id="ARBA00022537"/>
    </source>
</evidence>
<dbReference type="EMBL" id="BMAO01011793">
    <property type="protein sequence ID" value="GFQ76495.1"/>
    <property type="molecule type" value="Genomic_DNA"/>
</dbReference>
<evidence type="ECO:0000256" key="11">
    <source>
        <dbReference type="ARBA" id="ARBA00023298"/>
    </source>
</evidence>
<dbReference type="GO" id="GO:0006887">
    <property type="term" value="P:exocytosis"/>
    <property type="evidence" value="ECO:0007669"/>
    <property type="project" value="UniProtKB-KW"/>
</dbReference>
<dbReference type="Gene3D" id="1.20.1170.10">
    <property type="match status" value="1"/>
</dbReference>
<proteinExistence type="predicted"/>
<keyword evidence="13" id="KW-0812">Transmembrane</keyword>
<feature type="coiled-coil region" evidence="12">
    <location>
        <begin position="340"/>
        <end position="399"/>
    </location>
</feature>
<accession>A0A8X6FC10</accession>
<dbReference type="GO" id="GO:0090729">
    <property type="term" value="F:toxin activity"/>
    <property type="evidence" value="ECO:0007669"/>
    <property type="project" value="UniProtKB-KW"/>
</dbReference>
<dbReference type="SUPFAM" id="SSF48403">
    <property type="entry name" value="Ankyrin repeat"/>
    <property type="match status" value="1"/>
</dbReference>
<evidence type="ECO:0000313" key="14">
    <source>
        <dbReference type="EMBL" id="GFQ76495.1"/>
    </source>
</evidence>
<evidence type="ECO:0000256" key="7">
    <source>
        <dbReference type="ARBA" id="ARBA00022699"/>
    </source>
</evidence>
<dbReference type="InterPro" id="IPR002110">
    <property type="entry name" value="Ankyrin_rpt"/>
</dbReference>
<dbReference type="GO" id="GO:0044231">
    <property type="term" value="C:host cell presynaptic membrane"/>
    <property type="evidence" value="ECO:0007669"/>
    <property type="project" value="UniProtKB-KW"/>
</dbReference>
<keyword evidence="11" id="KW-1053">Target membrane</keyword>
<feature type="transmembrane region" description="Helical" evidence="13">
    <location>
        <begin position="428"/>
        <end position="446"/>
    </location>
</feature>
<keyword evidence="8" id="KW-0677">Repeat</keyword>
<evidence type="ECO:0000256" key="9">
    <source>
        <dbReference type="ARBA" id="ARBA00023028"/>
    </source>
</evidence>
<name>A0A8X6FC10_TRICU</name>